<accession>A0AAU7TRJ1</accession>
<dbReference type="CDD" id="cd00060">
    <property type="entry name" value="FHA"/>
    <property type="match status" value="1"/>
</dbReference>
<organism evidence="3">
    <name type="scientific">Pantoea sp. BJ2</name>
    <dbReference type="NCBI Taxonomy" id="3141322"/>
    <lineage>
        <taxon>Bacteria</taxon>
        <taxon>Pseudomonadati</taxon>
        <taxon>Pseudomonadota</taxon>
        <taxon>Gammaproteobacteria</taxon>
        <taxon>Enterobacterales</taxon>
        <taxon>Erwiniaceae</taxon>
        <taxon>Pantoea</taxon>
    </lineage>
</organism>
<feature type="domain" description="FHA" evidence="2">
    <location>
        <begin position="24"/>
        <end position="76"/>
    </location>
</feature>
<dbReference type="InterPro" id="IPR017735">
    <property type="entry name" value="T6SS_FHA"/>
</dbReference>
<dbReference type="InterPro" id="IPR046883">
    <property type="entry name" value="T6SS_FHA_C"/>
</dbReference>
<dbReference type="Gene3D" id="2.60.200.20">
    <property type="match status" value="1"/>
</dbReference>
<dbReference type="EMBL" id="CP158292">
    <property type="protein sequence ID" value="XBV43157.1"/>
    <property type="molecule type" value="Genomic_DNA"/>
</dbReference>
<feature type="region of interest" description="Disordered" evidence="1">
    <location>
        <begin position="138"/>
        <end position="163"/>
    </location>
</feature>
<dbReference type="PROSITE" id="PS50006">
    <property type="entry name" value="FHA_DOMAIN"/>
    <property type="match status" value="1"/>
</dbReference>
<dbReference type="InterPro" id="IPR008984">
    <property type="entry name" value="SMAD_FHA_dom_sf"/>
</dbReference>
<evidence type="ECO:0000259" key="2">
    <source>
        <dbReference type="PROSITE" id="PS50006"/>
    </source>
</evidence>
<dbReference type="NCBIfam" id="TIGR03354">
    <property type="entry name" value="VI_FHA"/>
    <property type="match status" value="1"/>
</dbReference>
<reference evidence="3" key="1">
    <citation type="submission" date="2024-06" db="EMBL/GenBank/DDBJ databases">
        <title>Multiomics insights into the TNT degradation mechanism by Pantoea sp. BJ2 isolated from an ammunition destruction site.</title>
        <authorList>
            <person name="Luo J."/>
        </authorList>
    </citation>
    <scope>NUCLEOTIDE SEQUENCE</scope>
    <source>
        <strain evidence="3">BJ2</strain>
    </source>
</reference>
<evidence type="ECO:0000313" key="3">
    <source>
        <dbReference type="EMBL" id="XBV43157.1"/>
    </source>
</evidence>
<dbReference type="Pfam" id="PF20232">
    <property type="entry name" value="T6SS_FHA_C"/>
    <property type="match status" value="1"/>
</dbReference>
<name>A0AAU7TRJ1_9GAMM</name>
<dbReference type="Pfam" id="PF00498">
    <property type="entry name" value="FHA"/>
    <property type="match status" value="1"/>
</dbReference>
<dbReference type="SUPFAM" id="SSF49879">
    <property type="entry name" value="SMAD/FHA domain"/>
    <property type="match status" value="1"/>
</dbReference>
<dbReference type="InterPro" id="IPR000253">
    <property type="entry name" value="FHA_dom"/>
</dbReference>
<protein>
    <submittedName>
        <fullName evidence="3">Type VI secretion system-associated FHA domain protein TagH</fullName>
    </submittedName>
</protein>
<dbReference type="RefSeq" id="WP_137385967.1">
    <property type="nucleotide sequence ID" value="NZ_CP158292.1"/>
</dbReference>
<evidence type="ECO:0000256" key="1">
    <source>
        <dbReference type="SAM" id="MobiDB-lite"/>
    </source>
</evidence>
<feature type="compositionally biased region" description="Basic and acidic residues" evidence="1">
    <location>
        <begin position="138"/>
        <end position="148"/>
    </location>
</feature>
<gene>
    <name evidence="3" type="primary">tagH</name>
    <name evidence="3" type="ORF">AAF463_11005</name>
</gene>
<dbReference type="AlphaFoldDB" id="A0AAU7TRJ1"/>
<proteinExistence type="predicted"/>
<sequence length="370" mass="40725">MQFTIVQCNTDVPAKTVAFKPPGGTIGRSQDNDLVLPDESRAISRLQALVHLSPEGECRLTNQGSVTSVVLNGVALQRGSQVALQDGDTLQIGEYGLEVRDPNNLKARQDDPLAFFADSSDDPLGMMQESEVIPEPVARQERRNDPRLAIDPQSDAPTLPATLPGVSQDKLIAALLEGMGLNNGHQTTITEEQMRVTGRMLSLFSQGTVALLSSRSILKRGVKADMTMILNEANNPFKILPSGKTVLMQMYQSQMPGFMPPEPAVRDALVDLQAHQLGMIAGIRAIIAAMLQSFNPQRLEEEARKDGVLPKMAFSTGRKAALWDYFSRHYQRTAGEIEDDFHTLFGEAFLHAYDMEVNQYKDSQTRTEDA</sequence>